<dbReference type="InterPro" id="IPR021788">
    <property type="entry name" value="CPP1-like"/>
</dbReference>
<dbReference type="OMA" id="MDCHESA"/>
<dbReference type="Pfam" id="PF11833">
    <property type="entry name" value="CPP1-like"/>
    <property type="match status" value="1"/>
</dbReference>
<organism evidence="2 3">
    <name type="scientific">Taxus chinensis</name>
    <name type="common">Chinese yew</name>
    <name type="synonym">Taxus wallichiana var. chinensis</name>
    <dbReference type="NCBI Taxonomy" id="29808"/>
    <lineage>
        <taxon>Eukaryota</taxon>
        <taxon>Viridiplantae</taxon>
        <taxon>Streptophyta</taxon>
        <taxon>Embryophyta</taxon>
        <taxon>Tracheophyta</taxon>
        <taxon>Spermatophyta</taxon>
        <taxon>Pinopsida</taxon>
        <taxon>Pinidae</taxon>
        <taxon>Conifers II</taxon>
        <taxon>Cupressales</taxon>
        <taxon>Taxaceae</taxon>
        <taxon>Taxus</taxon>
    </lineage>
</organism>
<accession>A0AA38CAN9</accession>
<sequence>MQQVCIGPSDIAMPSHNPVFPRVNVWDPYKRLGVSRDASEEEILEARNFLLEQYAGDERSFESIEAAFEKIIMTSFRERKKSKINLKSKLKKKVDESPPWVRSIVDTVEIPDKKTIQNRAALFFIIAIWSVFRSFEGGPVFQESQLVAILEMHEMMIKTEQLAGIYGPLFDFVSLSLSLSHVITLLVIYGCLFDCASHRQ</sequence>
<gene>
    <name evidence="2" type="ORF">KI387_028502</name>
</gene>
<dbReference type="GO" id="GO:0031969">
    <property type="term" value="C:chloroplast membrane"/>
    <property type="evidence" value="ECO:0007669"/>
    <property type="project" value="TreeGrafter"/>
</dbReference>
<keyword evidence="1" id="KW-1133">Transmembrane helix</keyword>
<keyword evidence="1" id="KW-0812">Transmembrane</keyword>
<dbReference type="PANTHER" id="PTHR33372">
    <property type="match status" value="1"/>
</dbReference>
<proteinExistence type="predicted"/>
<reference evidence="2 3" key="1">
    <citation type="journal article" date="2021" name="Nat. Plants">
        <title>The Taxus genome provides insights into paclitaxel biosynthesis.</title>
        <authorList>
            <person name="Xiong X."/>
            <person name="Gou J."/>
            <person name="Liao Q."/>
            <person name="Li Y."/>
            <person name="Zhou Q."/>
            <person name="Bi G."/>
            <person name="Li C."/>
            <person name="Du R."/>
            <person name="Wang X."/>
            <person name="Sun T."/>
            <person name="Guo L."/>
            <person name="Liang H."/>
            <person name="Lu P."/>
            <person name="Wu Y."/>
            <person name="Zhang Z."/>
            <person name="Ro D.K."/>
            <person name="Shang Y."/>
            <person name="Huang S."/>
            <person name="Yan J."/>
        </authorList>
    </citation>
    <scope>NUCLEOTIDE SEQUENCE [LARGE SCALE GENOMIC DNA]</scope>
    <source>
        <strain evidence="2">Ta-2019</strain>
    </source>
</reference>
<name>A0AA38CAN9_TAXCH</name>
<feature type="transmembrane region" description="Helical" evidence="1">
    <location>
        <begin position="172"/>
        <end position="192"/>
    </location>
</feature>
<keyword evidence="3" id="KW-1185">Reference proteome</keyword>
<dbReference type="AlphaFoldDB" id="A0AA38CAN9"/>
<feature type="non-terminal residue" evidence="2">
    <location>
        <position position="200"/>
    </location>
</feature>
<evidence type="ECO:0000256" key="1">
    <source>
        <dbReference type="SAM" id="Phobius"/>
    </source>
</evidence>
<dbReference type="EMBL" id="JAHRHJ020000010">
    <property type="protein sequence ID" value="KAH9296820.1"/>
    <property type="molecule type" value="Genomic_DNA"/>
</dbReference>
<dbReference type="PANTHER" id="PTHR33372:SF2">
    <property type="entry name" value="PROTEIN CHAPERONE-LIKE PROTEIN OF POR1, CHLOROPLASTIC"/>
    <property type="match status" value="1"/>
</dbReference>
<evidence type="ECO:0000313" key="2">
    <source>
        <dbReference type="EMBL" id="KAH9296820.1"/>
    </source>
</evidence>
<evidence type="ECO:0000313" key="3">
    <source>
        <dbReference type="Proteomes" id="UP000824469"/>
    </source>
</evidence>
<comment type="caution">
    <text evidence="2">The sequence shown here is derived from an EMBL/GenBank/DDBJ whole genome shotgun (WGS) entry which is preliminary data.</text>
</comment>
<dbReference type="Proteomes" id="UP000824469">
    <property type="component" value="Unassembled WGS sequence"/>
</dbReference>
<keyword evidence="1" id="KW-0472">Membrane</keyword>
<protein>
    <submittedName>
        <fullName evidence="2">Uncharacterized protein</fullName>
    </submittedName>
</protein>